<dbReference type="Pfam" id="PF13271">
    <property type="entry name" value="DUF4062"/>
    <property type="match status" value="1"/>
</dbReference>
<protein>
    <submittedName>
        <fullName evidence="2">DUF4062 domain-containing protein</fullName>
    </submittedName>
</protein>
<name>A0ABT0WFC5_9BACI</name>
<reference evidence="2 3" key="1">
    <citation type="submission" date="2022-06" db="EMBL/GenBank/DDBJ databases">
        <authorList>
            <person name="Jeon C.O."/>
        </authorList>
    </citation>
    <scope>NUCLEOTIDE SEQUENCE [LARGE SCALE GENOMIC DNA]</scope>
    <source>
        <strain evidence="2 3">KCTC 13943</strain>
    </source>
</reference>
<sequence>MPNRENSTKIFISSTAQAALQPLRQKLKTILDASGHKALLFENNFGLWTDNTLRDCLRKVSESEIYLLFISNESGSFTNIDPNVTATYAEYLRALDDQKIIMPFIETHILDMFRQHIKRPLESRISHYKKQFDSDPAYTYDIVKEMVAEEERGTDLYDKLNNSGVHPFQWAFIYDLYSTRWTYSTALANADLACEFIIEALSQILKSLTPYYPVLDQINESIATADRLTYFKESIPHLMQSLRGGKLDTKNLLYVLSMYLKGGNIKHNDSPLDNRVLAQVADCHAICLYEKNGSKLEILEHSDAITPQKEYNVSDSSRLLPKHTIQRMRILSMCSIVKRNSKSI</sequence>
<dbReference type="EMBL" id="JAMQCR010000002">
    <property type="protein sequence ID" value="MCM2535017.1"/>
    <property type="molecule type" value="Genomic_DNA"/>
</dbReference>
<keyword evidence="3" id="KW-1185">Reference proteome</keyword>
<proteinExistence type="predicted"/>
<dbReference type="InterPro" id="IPR025139">
    <property type="entry name" value="DUF4062"/>
</dbReference>
<accession>A0ABT0WFC5</accession>
<organism evidence="2 3">
    <name type="scientific">Neobacillus pocheonensis</name>
    <dbReference type="NCBI Taxonomy" id="363869"/>
    <lineage>
        <taxon>Bacteria</taxon>
        <taxon>Bacillati</taxon>
        <taxon>Bacillota</taxon>
        <taxon>Bacilli</taxon>
        <taxon>Bacillales</taxon>
        <taxon>Bacillaceae</taxon>
        <taxon>Neobacillus</taxon>
    </lineage>
</organism>
<comment type="caution">
    <text evidence="2">The sequence shown here is derived from an EMBL/GenBank/DDBJ whole genome shotgun (WGS) entry which is preliminary data.</text>
</comment>
<evidence type="ECO:0000313" key="3">
    <source>
        <dbReference type="Proteomes" id="UP001523262"/>
    </source>
</evidence>
<dbReference type="Proteomes" id="UP001523262">
    <property type="component" value="Unassembled WGS sequence"/>
</dbReference>
<gene>
    <name evidence="2" type="ORF">NDK43_25085</name>
</gene>
<evidence type="ECO:0000259" key="1">
    <source>
        <dbReference type="Pfam" id="PF13271"/>
    </source>
</evidence>
<feature type="domain" description="DUF4062" evidence="1">
    <location>
        <begin position="9"/>
        <end position="94"/>
    </location>
</feature>
<evidence type="ECO:0000313" key="2">
    <source>
        <dbReference type="EMBL" id="MCM2535017.1"/>
    </source>
</evidence>